<feature type="compositionally biased region" description="Pro residues" evidence="1">
    <location>
        <begin position="94"/>
        <end position="112"/>
    </location>
</feature>
<evidence type="ECO:0000313" key="2">
    <source>
        <dbReference type="EMBL" id="QQP53080.1"/>
    </source>
</evidence>
<feature type="region of interest" description="Disordered" evidence="1">
    <location>
        <begin position="19"/>
        <end position="54"/>
    </location>
</feature>
<feature type="region of interest" description="Disordered" evidence="1">
    <location>
        <begin position="76"/>
        <end position="132"/>
    </location>
</feature>
<feature type="non-terminal residue" evidence="2">
    <location>
        <position position="150"/>
    </location>
</feature>
<reference evidence="3" key="1">
    <citation type="submission" date="2021-01" db="EMBL/GenBank/DDBJ databases">
        <title>Caligus Genome Assembly.</title>
        <authorList>
            <person name="Gallardo-Escarate C."/>
        </authorList>
    </citation>
    <scope>NUCLEOTIDE SEQUENCE [LARGE SCALE GENOMIC DNA]</scope>
</reference>
<keyword evidence="3" id="KW-1185">Reference proteome</keyword>
<proteinExistence type="predicted"/>
<dbReference type="EMBL" id="CP045892">
    <property type="protein sequence ID" value="QQP53080.1"/>
    <property type="molecule type" value="Genomic_DNA"/>
</dbReference>
<gene>
    <name evidence="2" type="ORF">FKW44_005422</name>
</gene>
<evidence type="ECO:0000313" key="3">
    <source>
        <dbReference type="Proteomes" id="UP000595437"/>
    </source>
</evidence>
<dbReference type="AlphaFoldDB" id="A0A7T8KBZ4"/>
<evidence type="ECO:0000256" key="1">
    <source>
        <dbReference type="SAM" id="MobiDB-lite"/>
    </source>
</evidence>
<feature type="non-terminal residue" evidence="2">
    <location>
        <position position="1"/>
    </location>
</feature>
<dbReference type="Proteomes" id="UP000595437">
    <property type="component" value="Chromosome 3"/>
</dbReference>
<sequence length="150" mass="16782">EEKAVEDTEIILDCYQRLRRANNSDENPPERKQRNGEWAMDANTSSSASIRNIKRNTAASRIQALYRGYRVRKAQGPSLNKINRFPEDNSNLPPRNPGRPRPAPISGTPPPEINGFPPGIPGQNFGRHPGSDRCDFQTIQQTCALFGLDL</sequence>
<dbReference type="Gene3D" id="1.20.5.190">
    <property type="match status" value="1"/>
</dbReference>
<organism evidence="2 3">
    <name type="scientific">Caligus rogercresseyi</name>
    <name type="common">Sea louse</name>
    <dbReference type="NCBI Taxonomy" id="217165"/>
    <lineage>
        <taxon>Eukaryota</taxon>
        <taxon>Metazoa</taxon>
        <taxon>Ecdysozoa</taxon>
        <taxon>Arthropoda</taxon>
        <taxon>Crustacea</taxon>
        <taxon>Multicrustacea</taxon>
        <taxon>Hexanauplia</taxon>
        <taxon>Copepoda</taxon>
        <taxon>Siphonostomatoida</taxon>
        <taxon>Caligidae</taxon>
        <taxon>Caligus</taxon>
    </lineage>
</organism>
<protein>
    <submittedName>
        <fullName evidence="2">Unconventional myosinIXblike</fullName>
    </submittedName>
</protein>
<accession>A0A7T8KBZ4</accession>
<dbReference type="PROSITE" id="PS50096">
    <property type="entry name" value="IQ"/>
    <property type="match status" value="1"/>
</dbReference>
<name>A0A7T8KBZ4_CALRO</name>
<feature type="compositionally biased region" description="Polar residues" evidence="1">
    <location>
        <begin position="42"/>
        <end position="54"/>
    </location>
</feature>
<dbReference type="CDD" id="cd23767">
    <property type="entry name" value="IQCD"/>
    <property type="match status" value="1"/>
</dbReference>